<comment type="caution">
    <text evidence="8">The sequence shown here is derived from an EMBL/GenBank/DDBJ whole genome shotgun (WGS) entry which is preliminary data.</text>
</comment>
<protein>
    <recommendedName>
        <fullName evidence="5">Flavin-dependent monooxygenase</fullName>
    </recommendedName>
    <alternativeName>
        <fullName evidence="5">TetX monooxygenase</fullName>
        <shortName evidence="5">TetX</shortName>
        <ecNumber evidence="5">1.14.13.-</ecNumber>
    </alternativeName>
</protein>
<evidence type="ECO:0000256" key="5">
    <source>
        <dbReference type="HAMAP-Rule" id="MF_00845"/>
    </source>
</evidence>
<dbReference type="InterPro" id="IPR043683">
    <property type="entry name" value="TetX_monooxygenase"/>
</dbReference>
<gene>
    <name evidence="8" type="ORF">ACFOYY_05200</name>
</gene>
<feature type="domain" description="FAD-binding" evidence="7">
    <location>
        <begin position="6"/>
        <end position="191"/>
    </location>
</feature>
<dbReference type="SUPFAM" id="SSF51905">
    <property type="entry name" value="FAD/NAD(P)-binding domain"/>
    <property type="match status" value="1"/>
</dbReference>
<dbReference type="PANTHER" id="PTHR46972:SF1">
    <property type="entry name" value="FAD DEPENDENT OXIDOREDUCTASE DOMAIN-CONTAINING PROTEIN"/>
    <property type="match status" value="1"/>
</dbReference>
<feature type="binding site" evidence="5">
    <location>
        <position position="106"/>
    </location>
    <ligand>
        <name>FAD</name>
        <dbReference type="ChEBI" id="CHEBI:57692"/>
    </ligand>
</feature>
<keyword evidence="5" id="KW-0547">Nucleotide-binding</keyword>
<comment type="domain">
    <text evidence="5">Consists of an N-terminal FAD-binding domain with a Rossman fold and a C-terminal substrate-binding domain.</text>
</comment>
<evidence type="ECO:0000313" key="9">
    <source>
        <dbReference type="Proteomes" id="UP001595698"/>
    </source>
</evidence>
<feature type="region of interest" description="Disordered" evidence="6">
    <location>
        <begin position="359"/>
        <end position="388"/>
    </location>
</feature>
<dbReference type="Pfam" id="PF01494">
    <property type="entry name" value="FAD_binding_3"/>
    <property type="match status" value="2"/>
</dbReference>
<evidence type="ECO:0000256" key="4">
    <source>
        <dbReference type="ARBA" id="ARBA00023033"/>
    </source>
</evidence>
<evidence type="ECO:0000259" key="7">
    <source>
        <dbReference type="Pfam" id="PF01494"/>
    </source>
</evidence>
<feature type="domain" description="FAD-binding" evidence="7">
    <location>
        <begin position="296"/>
        <end position="328"/>
    </location>
</feature>
<dbReference type="RefSeq" id="WP_386188271.1">
    <property type="nucleotide sequence ID" value="NZ_JBHSBC010000003.1"/>
</dbReference>
<name>A0ABV8EUZ2_9ACTN</name>
<dbReference type="EC" id="1.14.13.-" evidence="5"/>
<accession>A0ABV8EUZ2</accession>
<dbReference type="PANTHER" id="PTHR46972">
    <property type="entry name" value="MONOOXYGENASE ASQM-RELATED"/>
    <property type="match status" value="1"/>
</dbReference>
<dbReference type="Proteomes" id="UP001595698">
    <property type="component" value="Unassembled WGS sequence"/>
</dbReference>
<dbReference type="HAMAP" id="MF_00845">
    <property type="entry name" value="TetX_monooxygenase"/>
    <property type="match status" value="1"/>
</dbReference>
<feature type="binding site" evidence="5">
    <location>
        <position position="41"/>
    </location>
    <ligand>
        <name>NADPH</name>
        <dbReference type="ChEBI" id="CHEBI:57783"/>
    </ligand>
</feature>
<comment type="subcellular location">
    <subcellularLocation>
        <location evidence="5">Cytoplasm</location>
    </subcellularLocation>
</comment>
<comment type="function">
    <text evidence="5">An FAD-requiring monooxygenase active on some tetracycline antibiotic derivatives, which leads to their inactivation. Hydroxylates carbon 11a of tetracycline and some analogs.</text>
</comment>
<proteinExistence type="inferred from homology"/>
<comment type="similarity">
    <text evidence="5">Belongs to the aromatic-ring hydroxylase family. TetX subfamily.</text>
</comment>
<keyword evidence="4 5" id="KW-0503">Monooxygenase</keyword>
<evidence type="ECO:0000256" key="6">
    <source>
        <dbReference type="SAM" id="MobiDB-lite"/>
    </source>
</evidence>
<comment type="catalytic activity">
    <reaction evidence="5">
        <text>a tetracycline + NADPH + O2 + H(+) = an 11a-hydroxytetracycline + NADP(+) + H2O</text>
        <dbReference type="Rhea" id="RHEA:61444"/>
        <dbReference type="ChEBI" id="CHEBI:15377"/>
        <dbReference type="ChEBI" id="CHEBI:15378"/>
        <dbReference type="ChEBI" id="CHEBI:15379"/>
        <dbReference type="ChEBI" id="CHEBI:57783"/>
        <dbReference type="ChEBI" id="CHEBI:58349"/>
        <dbReference type="ChEBI" id="CHEBI:144644"/>
        <dbReference type="ChEBI" id="CHEBI:144645"/>
    </reaction>
</comment>
<dbReference type="EMBL" id="JBHSBC010000003">
    <property type="protein sequence ID" value="MFC3979506.1"/>
    <property type="molecule type" value="Genomic_DNA"/>
</dbReference>
<keyword evidence="1 5" id="KW-0285">Flavoprotein</keyword>
<keyword evidence="5" id="KW-0521">NADP</keyword>
<dbReference type="InterPro" id="IPR036188">
    <property type="entry name" value="FAD/NAD-bd_sf"/>
</dbReference>
<organism evidence="8 9">
    <name type="scientific">Streptosporangium jomthongense</name>
    <dbReference type="NCBI Taxonomy" id="1193683"/>
    <lineage>
        <taxon>Bacteria</taxon>
        <taxon>Bacillati</taxon>
        <taxon>Actinomycetota</taxon>
        <taxon>Actinomycetes</taxon>
        <taxon>Streptosporangiales</taxon>
        <taxon>Streptosporangiaceae</taxon>
        <taxon>Streptosporangium</taxon>
    </lineage>
</organism>
<sequence>MNTPRIAVIGAGPGGLTCATILQKHGIAVTVHEADAAAEVRDQGGSLDLHADSGQLALKEAGLLESFFALSRPEGQEMRQYDAISGELGFHHVPDEDEAHRPEIERGVLRDMLLDSLTPGTVRWGHALRAVEGPSDGPRLLRFTDGTTTEADLVIGADGAWSPVRAAISAALPQYTGITFVEAWFHDADTRHPDIAEFVGNGSAIAGDGARGMFAQHNGGGHIRVYLIQRLALDWLAQAGLTHDDTEGIRAFLLDAYRDWAPGLRRVITDNDGRYLQRPINALLVPHIWEPSPTITLLGDAAHLMPPLGLGVNLAMLDALELALALAHNPVIDDALRAYEKTMIPRSHQTQTELDGRAADLMADDPFNAEDPQAHLNAQDNQPRPPAT</sequence>
<comment type="subunit">
    <text evidence="5">Monomer.</text>
</comment>
<feature type="binding site" evidence="5">
    <location>
        <position position="300"/>
    </location>
    <ligand>
        <name>FAD</name>
        <dbReference type="ChEBI" id="CHEBI:57692"/>
    </ligand>
</feature>
<keyword evidence="9" id="KW-1185">Reference proteome</keyword>
<keyword evidence="5" id="KW-0963">Cytoplasm</keyword>
<reference evidence="9" key="1">
    <citation type="journal article" date="2019" name="Int. J. Syst. Evol. Microbiol.">
        <title>The Global Catalogue of Microorganisms (GCM) 10K type strain sequencing project: providing services to taxonomists for standard genome sequencing and annotation.</title>
        <authorList>
            <consortium name="The Broad Institute Genomics Platform"/>
            <consortium name="The Broad Institute Genome Sequencing Center for Infectious Disease"/>
            <person name="Wu L."/>
            <person name="Ma J."/>
        </authorList>
    </citation>
    <scope>NUCLEOTIDE SEQUENCE [LARGE SCALE GENOMIC DNA]</scope>
    <source>
        <strain evidence="9">TBRC 7912</strain>
    </source>
</reference>
<dbReference type="InterPro" id="IPR002938">
    <property type="entry name" value="FAD-bd"/>
</dbReference>
<feature type="binding site" evidence="5">
    <location>
        <position position="48"/>
    </location>
    <ligand>
        <name>FAD</name>
        <dbReference type="ChEBI" id="CHEBI:57692"/>
    </ligand>
</feature>
<evidence type="ECO:0000256" key="3">
    <source>
        <dbReference type="ARBA" id="ARBA00023002"/>
    </source>
</evidence>
<comment type="cofactor">
    <cofactor evidence="5">
        <name>FAD</name>
        <dbReference type="ChEBI" id="CHEBI:57692"/>
    </cofactor>
</comment>
<dbReference type="PRINTS" id="PR00420">
    <property type="entry name" value="RNGMNOXGNASE"/>
</dbReference>
<evidence type="ECO:0000256" key="1">
    <source>
        <dbReference type="ARBA" id="ARBA00022630"/>
    </source>
</evidence>
<keyword evidence="2 5" id="KW-0274">FAD</keyword>
<dbReference type="Gene3D" id="3.50.50.60">
    <property type="entry name" value="FAD/NAD(P)-binding domain"/>
    <property type="match status" value="1"/>
</dbReference>
<evidence type="ECO:0000313" key="8">
    <source>
        <dbReference type="EMBL" id="MFC3979506.1"/>
    </source>
</evidence>
<keyword evidence="3 5" id="KW-0560">Oxidoreductase</keyword>
<evidence type="ECO:0000256" key="2">
    <source>
        <dbReference type="ARBA" id="ARBA00022827"/>
    </source>
</evidence>